<dbReference type="AlphaFoldDB" id="A0A0M3J9W7"/>
<evidence type="ECO:0000313" key="9">
    <source>
        <dbReference type="EMBL" id="VDK23337.1"/>
    </source>
</evidence>
<evidence type="ECO:0000256" key="2">
    <source>
        <dbReference type="ARBA" id="ARBA00022460"/>
    </source>
</evidence>
<reference evidence="11" key="1">
    <citation type="submission" date="2017-02" db="UniProtKB">
        <authorList>
            <consortium name="WormBaseParasite"/>
        </authorList>
    </citation>
    <scope>IDENTIFICATION</scope>
</reference>
<evidence type="ECO:0000256" key="1">
    <source>
        <dbReference type="ARBA" id="ARBA00004251"/>
    </source>
</evidence>
<evidence type="ECO:0000256" key="7">
    <source>
        <dbReference type="ARBA" id="ARBA00023136"/>
    </source>
</evidence>
<evidence type="ECO:0000259" key="8">
    <source>
        <dbReference type="PROSITE" id="PS51034"/>
    </source>
</evidence>
<keyword evidence="6" id="KW-1133">Transmembrane helix</keyword>
<dbReference type="InterPro" id="IPR001507">
    <property type="entry name" value="ZP_dom"/>
</dbReference>
<dbReference type="WBParaSite" id="ASIM_0000438601-mRNA-1">
    <property type="protein sequence ID" value="ASIM_0000438601-mRNA-1"/>
    <property type="gene ID" value="ASIM_0000438601"/>
</dbReference>
<feature type="domain" description="ZP" evidence="8">
    <location>
        <begin position="1"/>
        <end position="189"/>
    </location>
</feature>
<accession>A0A0M3J9W7</accession>
<evidence type="ECO:0000256" key="5">
    <source>
        <dbReference type="ARBA" id="ARBA00022729"/>
    </source>
</evidence>
<evidence type="ECO:0000256" key="6">
    <source>
        <dbReference type="ARBA" id="ARBA00022989"/>
    </source>
</evidence>
<gene>
    <name evidence="9" type="ORF">ASIM_LOCUS4200</name>
</gene>
<comment type="subcellular location">
    <subcellularLocation>
        <location evidence="1">Cell membrane</location>
        <topology evidence="1">Single-pass type I membrane protein</topology>
    </subcellularLocation>
</comment>
<proteinExistence type="predicted"/>
<dbReference type="PANTHER" id="PTHR22907">
    <property type="entry name" value="GH04558P"/>
    <property type="match status" value="1"/>
</dbReference>
<evidence type="ECO:0000313" key="10">
    <source>
        <dbReference type="Proteomes" id="UP000267096"/>
    </source>
</evidence>
<dbReference type="GO" id="GO:0005886">
    <property type="term" value="C:plasma membrane"/>
    <property type="evidence" value="ECO:0007669"/>
    <property type="project" value="UniProtKB-SubCell"/>
</dbReference>
<name>A0A0M3J9W7_ANISI</name>
<keyword evidence="7" id="KW-0472">Membrane</keyword>
<dbReference type="GO" id="GO:0042302">
    <property type="term" value="F:structural constituent of cuticle"/>
    <property type="evidence" value="ECO:0007669"/>
    <property type="project" value="UniProtKB-KW"/>
</dbReference>
<dbReference type="InterPro" id="IPR057475">
    <property type="entry name" value="CUT_C"/>
</dbReference>
<keyword evidence="5" id="KW-0732">Signal</keyword>
<dbReference type="PANTHER" id="PTHR22907:SF7">
    <property type="entry name" value="ZP DOMAIN-CONTAINING PROTEIN"/>
    <property type="match status" value="1"/>
</dbReference>
<keyword evidence="2" id="KW-0193">Cuticle</keyword>
<evidence type="ECO:0000256" key="4">
    <source>
        <dbReference type="ARBA" id="ARBA00022692"/>
    </source>
</evidence>
<dbReference type="InterPro" id="IPR056953">
    <property type="entry name" value="CUT_N"/>
</dbReference>
<keyword evidence="10" id="KW-1185">Reference proteome</keyword>
<keyword evidence="3" id="KW-1003">Cell membrane</keyword>
<dbReference type="Proteomes" id="UP000267096">
    <property type="component" value="Unassembled WGS sequence"/>
</dbReference>
<protein>
    <submittedName>
        <fullName evidence="11">ZP domain-containing protein</fullName>
    </submittedName>
</protein>
<reference evidence="9 10" key="2">
    <citation type="submission" date="2018-11" db="EMBL/GenBank/DDBJ databases">
        <authorList>
            <consortium name="Pathogen Informatics"/>
        </authorList>
    </citation>
    <scope>NUCLEOTIDE SEQUENCE [LARGE SCALE GENOMIC DNA]</scope>
</reference>
<dbReference type="Pfam" id="PF25301">
    <property type="entry name" value="CUT_C"/>
    <property type="match status" value="1"/>
</dbReference>
<dbReference type="PROSITE" id="PS51034">
    <property type="entry name" value="ZP_2"/>
    <property type="match status" value="1"/>
</dbReference>
<organism evidence="11">
    <name type="scientific">Anisakis simplex</name>
    <name type="common">Herring worm</name>
    <dbReference type="NCBI Taxonomy" id="6269"/>
    <lineage>
        <taxon>Eukaryota</taxon>
        <taxon>Metazoa</taxon>
        <taxon>Ecdysozoa</taxon>
        <taxon>Nematoda</taxon>
        <taxon>Chromadorea</taxon>
        <taxon>Rhabditida</taxon>
        <taxon>Spirurina</taxon>
        <taxon>Ascaridomorpha</taxon>
        <taxon>Ascaridoidea</taxon>
        <taxon>Anisakidae</taxon>
        <taxon>Anisakis</taxon>
        <taxon>Anisakis simplex complex</taxon>
    </lineage>
</organism>
<dbReference type="EMBL" id="UYRR01007140">
    <property type="protein sequence ID" value="VDK23337.1"/>
    <property type="molecule type" value="Genomic_DNA"/>
</dbReference>
<dbReference type="SMART" id="SM00241">
    <property type="entry name" value="ZP"/>
    <property type="match status" value="1"/>
</dbReference>
<sequence length="189" mass="21344">KVFVKGHYSNPDCRVDYGKIAKDGNPVGGIKLSHGMCDMDRQRMIKPEGMQFSTILVISFHPLFITSVDRAFHIKCMYKEIARTVSSGLEVSILPTQAIEYDFPMPVCTYTIRKDEIDGPVLKYAHVGDQIVHRWECQSDVYGLLVHSCFVEDGQGEKELIIDDKGSVSIHFLSLNSYEGMKASRKGFF</sequence>
<dbReference type="Pfam" id="PF25057">
    <property type="entry name" value="CUT_N"/>
    <property type="match status" value="1"/>
</dbReference>
<dbReference type="InterPro" id="IPR051962">
    <property type="entry name" value="Cuticlin"/>
</dbReference>
<dbReference type="OrthoDB" id="6139674at2759"/>
<evidence type="ECO:0000256" key="3">
    <source>
        <dbReference type="ARBA" id="ARBA00022475"/>
    </source>
</evidence>
<evidence type="ECO:0000313" key="11">
    <source>
        <dbReference type="WBParaSite" id="ASIM_0000438601-mRNA-1"/>
    </source>
</evidence>
<keyword evidence="4" id="KW-0812">Transmembrane</keyword>